<keyword evidence="6" id="KW-0732">Signal</keyword>
<evidence type="ECO:0000256" key="5">
    <source>
        <dbReference type="ARBA" id="ARBA00023157"/>
    </source>
</evidence>
<dbReference type="Pfam" id="PF00089">
    <property type="entry name" value="Trypsin"/>
    <property type="match status" value="1"/>
</dbReference>
<name>A0A6J2XCG5_SITOR</name>
<dbReference type="PROSITE" id="PS00134">
    <property type="entry name" value="TRYPSIN_HIS"/>
    <property type="match status" value="1"/>
</dbReference>
<dbReference type="InParanoid" id="A0A6J2XCG5"/>
<proteinExistence type="inferred from homology"/>
<accession>A0A6J2XCG5</accession>
<dbReference type="InterPro" id="IPR001314">
    <property type="entry name" value="Peptidase_S1A"/>
</dbReference>
<dbReference type="PANTHER" id="PTHR24276">
    <property type="entry name" value="POLYSERASE-RELATED"/>
    <property type="match status" value="1"/>
</dbReference>
<dbReference type="RefSeq" id="XP_030749028.1">
    <property type="nucleotide sequence ID" value="XM_030893168.1"/>
</dbReference>
<dbReference type="PROSITE" id="PS50240">
    <property type="entry name" value="TRYPSIN_DOM"/>
    <property type="match status" value="1"/>
</dbReference>
<evidence type="ECO:0000256" key="4">
    <source>
        <dbReference type="ARBA" id="ARBA00022825"/>
    </source>
</evidence>
<evidence type="ECO:0000313" key="9">
    <source>
        <dbReference type="RefSeq" id="XP_030749028.1"/>
    </source>
</evidence>
<dbReference type="Gene3D" id="2.40.10.10">
    <property type="entry name" value="Trypsin-like serine proteases"/>
    <property type="match status" value="2"/>
</dbReference>
<dbReference type="KEGG" id="soy:115877089"/>
<comment type="similarity">
    <text evidence="1">Belongs to the peptidase S1 family.</text>
</comment>
<dbReference type="InterPro" id="IPR001254">
    <property type="entry name" value="Trypsin_dom"/>
</dbReference>
<keyword evidence="5" id="KW-1015">Disulfide bond</keyword>
<dbReference type="Proteomes" id="UP000504635">
    <property type="component" value="Unplaced"/>
</dbReference>
<protein>
    <submittedName>
        <fullName evidence="9">Brachyurin-like</fullName>
    </submittedName>
</protein>
<dbReference type="InterPro" id="IPR009003">
    <property type="entry name" value="Peptidase_S1_PA"/>
</dbReference>
<evidence type="ECO:0000313" key="8">
    <source>
        <dbReference type="Proteomes" id="UP000504635"/>
    </source>
</evidence>
<dbReference type="GeneID" id="115877089"/>
<dbReference type="FunCoup" id="A0A6J2XCG5">
    <property type="interactions" value="3"/>
</dbReference>
<keyword evidence="4" id="KW-0720">Serine protease</keyword>
<dbReference type="InterPro" id="IPR050430">
    <property type="entry name" value="Peptidase_S1"/>
</dbReference>
<dbReference type="FunFam" id="2.40.10.10:FF:000034">
    <property type="entry name" value="Eupolytin"/>
    <property type="match status" value="1"/>
</dbReference>
<gene>
    <name evidence="9" type="primary">LOC115877089</name>
</gene>
<dbReference type="GO" id="GO:0006508">
    <property type="term" value="P:proteolysis"/>
    <property type="evidence" value="ECO:0007669"/>
    <property type="project" value="UniProtKB-KW"/>
</dbReference>
<feature type="domain" description="Peptidase S1" evidence="7">
    <location>
        <begin position="43"/>
        <end position="273"/>
    </location>
</feature>
<dbReference type="SMART" id="SM00020">
    <property type="entry name" value="Tryp_SPc"/>
    <property type="match status" value="1"/>
</dbReference>
<feature type="signal peptide" evidence="6">
    <location>
        <begin position="1"/>
        <end position="18"/>
    </location>
</feature>
<keyword evidence="3" id="KW-0378">Hydrolase</keyword>
<feature type="chain" id="PRO_5026994453" evidence="6">
    <location>
        <begin position="19"/>
        <end position="275"/>
    </location>
</feature>
<evidence type="ECO:0000256" key="6">
    <source>
        <dbReference type="SAM" id="SignalP"/>
    </source>
</evidence>
<dbReference type="PRINTS" id="PR00722">
    <property type="entry name" value="CHYMOTRYPSIN"/>
</dbReference>
<evidence type="ECO:0000259" key="7">
    <source>
        <dbReference type="PROSITE" id="PS50240"/>
    </source>
</evidence>
<sequence length="275" mass="30052">MGVKYLLLLVGIFQPIFSQNDVNILNRDFFYQNKRDSSSSLRIVGGQDATPHQFPFEVGLYIDYQLKNAFCGGSLISSNYILTAAHCLEGAISLDVILGAQNISDDSESNRQRQVTSAYVIHPDWDSTTYTSDIGLVKLNTPAQINDYVQTITLASGSDSYAGQQGTVLGWGKTYDDQTTVTDILQYVSNPIFSNDECKAQNPSYNGIITDVHLCLSGVGNKGFCQGDSGGPLVVNDVQVGVVSFSYKSCQASMPSVFARVTKFTDWIKENSDIN</sequence>
<dbReference type="AlphaFoldDB" id="A0A6J2XCG5"/>
<evidence type="ECO:0000256" key="1">
    <source>
        <dbReference type="ARBA" id="ARBA00007664"/>
    </source>
</evidence>
<evidence type="ECO:0000256" key="2">
    <source>
        <dbReference type="ARBA" id="ARBA00022670"/>
    </source>
</evidence>
<dbReference type="OrthoDB" id="5565075at2759"/>
<keyword evidence="2" id="KW-0645">Protease</keyword>
<organism evidence="8 9">
    <name type="scientific">Sitophilus oryzae</name>
    <name type="common">Rice weevil</name>
    <name type="synonym">Curculio oryzae</name>
    <dbReference type="NCBI Taxonomy" id="7048"/>
    <lineage>
        <taxon>Eukaryota</taxon>
        <taxon>Metazoa</taxon>
        <taxon>Ecdysozoa</taxon>
        <taxon>Arthropoda</taxon>
        <taxon>Hexapoda</taxon>
        <taxon>Insecta</taxon>
        <taxon>Pterygota</taxon>
        <taxon>Neoptera</taxon>
        <taxon>Endopterygota</taxon>
        <taxon>Coleoptera</taxon>
        <taxon>Polyphaga</taxon>
        <taxon>Cucujiformia</taxon>
        <taxon>Curculionidae</taxon>
        <taxon>Dryophthorinae</taxon>
        <taxon>Sitophilus</taxon>
    </lineage>
</organism>
<dbReference type="CDD" id="cd00190">
    <property type="entry name" value="Tryp_SPc"/>
    <property type="match status" value="1"/>
</dbReference>
<keyword evidence="8" id="KW-1185">Reference proteome</keyword>
<dbReference type="GO" id="GO:0004252">
    <property type="term" value="F:serine-type endopeptidase activity"/>
    <property type="evidence" value="ECO:0007669"/>
    <property type="project" value="InterPro"/>
</dbReference>
<reference evidence="9" key="1">
    <citation type="submission" date="2025-08" db="UniProtKB">
        <authorList>
            <consortium name="RefSeq"/>
        </authorList>
    </citation>
    <scope>IDENTIFICATION</scope>
    <source>
        <tissue evidence="9">Gonads</tissue>
    </source>
</reference>
<dbReference type="PANTHER" id="PTHR24276:SF91">
    <property type="entry name" value="AT26814P-RELATED"/>
    <property type="match status" value="1"/>
</dbReference>
<dbReference type="InterPro" id="IPR043504">
    <property type="entry name" value="Peptidase_S1_PA_chymotrypsin"/>
</dbReference>
<dbReference type="SUPFAM" id="SSF50494">
    <property type="entry name" value="Trypsin-like serine proteases"/>
    <property type="match status" value="1"/>
</dbReference>
<dbReference type="InterPro" id="IPR018114">
    <property type="entry name" value="TRYPSIN_HIS"/>
</dbReference>
<evidence type="ECO:0000256" key="3">
    <source>
        <dbReference type="ARBA" id="ARBA00022801"/>
    </source>
</evidence>